<evidence type="ECO:0000256" key="3">
    <source>
        <dbReference type="ARBA" id="ARBA00023163"/>
    </source>
</evidence>
<name>A0A5B8L5A7_9HYPH</name>
<dbReference type="SUPFAM" id="SSF46689">
    <property type="entry name" value="Homeodomain-like"/>
    <property type="match status" value="1"/>
</dbReference>
<evidence type="ECO:0000313" key="7">
    <source>
        <dbReference type="Proteomes" id="UP000321389"/>
    </source>
</evidence>
<dbReference type="GO" id="GO:0000976">
    <property type="term" value="F:transcription cis-regulatory region binding"/>
    <property type="evidence" value="ECO:0007669"/>
    <property type="project" value="TreeGrafter"/>
</dbReference>
<dbReference type="AlphaFoldDB" id="A0A5B8L5A7"/>
<dbReference type="KEGG" id="niy:FQ775_06510"/>
<dbReference type="InterPro" id="IPR001647">
    <property type="entry name" value="HTH_TetR"/>
</dbReference>
<evidence type="ECO:0000256" key="4">
    <source>
        <dbReference type="PROSITE-ProRule" id="PRU00335"/>
    </source>
</evidence>
<keyword evidence="7" id="KW-1185">Reference proteome</keyword>
<dbReference type="InterPro" id="IPR050109">
    <property type="entry name" value="HTH-type_TetR-like_transc_reg"/>
</dbReference>
<dbReference type="PANTHER" id="PTHR30055:SF234">
    <property type="entry name" value="HTH-TYPE TRANSCRIPTIONAL REGULATOR BETI"/>
    <property type="match status" value="1"/>
</dbReference>
<reference evidence="6" key="1">
    <citation type="submission" date="2020-04" db="EMBL/GenBank/DDBJ databases">
        <title>Nitratireductor sp. nov. isolated from mangrove soil.</title>
        <authorList>
            <person name="Ye Y."/>
        </authorList>
    </citation>
    <scope>NUCLEOTIDE SEQUENCE</scope>
    <source>
        <strain evidence="6">SY7</strain>
    </source>
</reference>
<evidence type="ECO:0000313" key="6">
    <source>
        <dbReference type="EMBL" id="QDZ03226.1"/>
    </source>
</evidence>
<accession>A0A5B8L5A7</accession>
<keyword evidence="1" id="KW-0805">Transcription regulation</keyword>
<gene>
    <name evidence="6" type="ORF">FQ775_06510</name>
</gene>
<dbReference type="InterPro" id="IPR009057">
    <property type="entry name" value="Homeodomain-like_sf"/>
</dbReference>
<dbReference type="Gene3D" id="1.10.357.10">
    <property type="entry name" value="Tetracycline Repressor, domain 2"/>
    <property type="match status" value="1"/>
</dbReference>
<proteinExistence type="predicted"/>
<organism evidence="6 7">
    <name type="scientific">Nitratireductor mangrovi</name>
    <dbReference type="NCBI Taxonomy" id="2599600"/>
    <lineage>
        <taxon>Bacteria</taxon>
        <taxon>Pseudomonadati</taxon>
        <taxon>Pseudomonadota</taxon>
        <taxon>Alphaproteobacteria</taxon>
        <taxon>Hyphomicrobiales</taxon>
        <taxon>Phyllobacteriaceae</taxon>
        <taxon>Nitratireductor</taxon>
    </lineage>
</organism>
<feature type="domain" description="HTH tetR-type" evidence="5">
    <location>
        <begin position="1"/>
        <end position="50"/>
    </location>
</feature>
<evidence type="ECO:0000256" key="1">
    <source>
        <dbReference type="ARBA" id="ARBA00023015"/>
    </source>
</evidence>
<dbReference type="Proteomes" id="UP000321389">
    <property type="component" value="Chromosome"/>
</dbReference>
<dbReference type="PROSITE" id="PS50977">
    <property type="entry name" value="HTH_TETR_2"/>
    <property type="match status" value="1"/>
</dbReference>
<dbReference type="Pfam" id="PF00440">
    <property type="entry name" value="TetR_N"/>
    <property type="match status" value="1"/>
</dbReference>
<keyword evidence="2 4" id="KW-0238">DNA-binding</keyword>
<evidence type="ECO:0000256" key="2">
    <source>
        <dbReference type="ARBA" id="ARBA00023125"/>
    </source>
</evidence>
<dbReference type="PANTHER" id="PTHR30055">
    <property type="entry name" value="HTH-TYPE TRANSCRIPTIONAL REGULATOR RUTR"/>
    <property type="match status" value="1"/>
</dbReference>
<protein>
    <submittedName>
        <fullName evidence="6">Helix-turn-helix transcriptional regulator</fullName>
    </submittedName>
</protein>
<sequence>MKVFLAYGFQRTTMDDIARAADLSRPALYLVFRNKGDIYRAIATGFFRDSLAKAQLALAGDDGFAARLSRAIDDGLLEIMAPILASEHGAEILDMKNSLAADLMAEWRQGFAGLMAAAISAEADARQVDLSERGFSADGLAALVLDGLEGMKMRVADAAEQRRLAGQLVRLAALAVQP</sequence>
<dbReference type="OrthoDB" id="9802802at2"/>
<feature type="DNA-binding region" description="H-T-H motif" evidence="4">
    <location>
        <begin position="13"/>
        <end position="32"/>
    </location>
</feature>
<dbReference type="GO" id="GO:0003700">
    <property type="term" value="F:DNA-binding transcription factor activity"/>
    <property type="evidence" value="ECO:0007669"/>
    <property type="project" value="TreeGrafter"/>
</dbReference>
<keyword evidence="3" id="KW-0804">Transcription</keyword>
<evidence type="ECO:0000259" key="5">
    <source>
        <dbReference type="PROSITE" id="PS50977"/>
    </source>
</evidence>
<dbReference type="EMBL" id="CP042301">
    <property type="protein sequence ID" value="QDZ03226.1"/>
    <property type="molecule type" value="Genomic_DNA"/>
</dbReference>